<comment type="caution">
    <text evidence="3">The sequence shown here is derived from an EMBL/GenBank/DDBJ whole genome shotgun (WGS) entry which is preliminary data.</text>
</comment>
<dbReference type="GO" id="GO:0006751">
    <property type="term" value="P:glutathione catabolic process"/>
    <property type="evidence" value="ECO:0007669"/>
    <property type="project" value="InterPro"/>
</dbReference>
<reference evidence="4" key="1">
    <citation type="submission" date="2019-03" db="EMBL/GenBank/DDBJ databases">
        <title>Aquabacterium pictum sp.nov., the first bacteriochlorophyll a-containing freshwater bacterium in the genus Aquabacterium of the class Betaproteobacteria.</title>
        <authorList>
            <person name="Hirose S."/>
            <person name="Tank M."/>
            <person name="Hara E."/>
            <person name="Tamaki H."/>
            <person name="Takaichi S."/>
            <person name="Haruta S."/>
            <person name="Hanada S."/>
        </authorList>
    </citation>
    <scope>NUCLEOTIDE SEQUENCE [LARGE SCALE GENOMIC DNA]</scope>
    <source>
        <strain evidence="4">W35</strain>
    </source>
</reference>
<dbReference type="PANTHER" id="PTHR12192">
    <property type="entry name" value="CATION TRANSPORT PROTEIN CHAC-RELATED"/>
    <property type="match status" value="1"/>
</dbReference>
<name>A0A480AN76_9BURK</name>
<dbReference type="RefSeq" id="WP_137732857.1">
    <property type="nucleotide sequence ID" value="NZ_BJCL01000004.1"/>
</dbReference>
<gene>
    <name evidence="3" type="ORF">AQPW35_22000</name>
</gene>
<evidence type="ECO:0000256" key="1">
    <source>
        <dbReference type="ARBA" id="ARBA00012344"/>
    </source>
</evidence>
<dbReference type="InterPro" id="IPR036568">
    <property type="entry name" value="GGCT-like_sf"/>
</dbReference>
<keyword evidence="2" id="KW-0456">Lyase</keyword>
<dbReference type="AlphaFoldDB" id="A0A480AN76"/>
<dbReference type="EC" id="4.3.2.7" evidence="1"/>
<dbReference type="SUPFAM" id="SSF110857">
    <property type="entry name" value="Gamma-glutamyl cyclotransferase-like"/>
    <property type="match status" value="1"/>
</dbReference>
<evidence type="ECO:0000313" key="4">
    <source>
        <dbReference type="Proteomes" id="UP000301751"/>
    </source>
</evidence>
<evidence type="ECO:0000256" key="2">
    <source>
        <dbReference type="ARBA" id="ARBA00023239"/>
    </source>
</evidence>
<dbReference type="EMBL" id="BJCL01000004">
    <property type="protein sequence ID" value="GCL63119.1"/>
    <property type="molecule type" value="Genomic_DNA"/>
</dbReference>
<dbReference type="PANTHER" id="PTHR12192:SF2">
    <property type="entry name" value="GLUTATHIONE-SPECIFIC GAMMA-GLUTAMYLCYCLOTRANSFERASE 2"/>
    <property type="match status" value="1"/>
</dbReference>
<keyword evidence="3" id="KW-0808">Transferase</keyword>
<accession>A0A480AN76</accession>
<dbReference type="GO" id="GO:0005737">
    <property type="term" value="C:cytoplasm"/>
    <property type="evidence" value="ECO:0007669"/>
    <property type="project" value="TreeGrafter"/>
</dbReference>
<protein>
    <recommendedName>
        <fullName evidence="1">glutathione-specific gamma-glutamylcyclotransferase</fullName>
        <ecNumber evidence="1">4.3.2.7</ecNumber>
    </recommendedName>
</protein>
<dbReference type="Pfam" id="PF04752">
    <property type="entry name" value="ChaC"/>
    <property type="match status" value="1"/>
</dbReference>
<dbReference type="CDD" id="cd06661">
    <property type="entry name" value="GGCT_like"/>
    <property type="match status" value="1"/>
</dbReference>
<evidence type="ECO:0000313" key="3">
    <source>
        <dbReference type="EMBL" id="GCL63119.1"/>
    </source>
</evidence>
<dbReference type="InterPro" id="IPR006840">
    <property type="entry name" value="ChaC"/>
</dbReference>
<dbReference type="OrthoDB" id="9795692at2"/>
<proteinExistence type="predicted"/>
<dbReference type="InterPro" id="IPR013024">
    <property type="entry name" value="GGCT-like"/>
</dbReference>
<dbReference type="GO" id="GO:0016740">
    <property type="term" value="F:transferase activity"/>
    <property type="evidence" value="ECO:0007669"/>
    <property type="project" value="UniProtKB-KW"/>
</dbReference>
<dbReference type="Gene3D" id="3.10.490.10">
    <property type="entry name" value="Gamma-glutamyl cyclotransferase-like"/>
    <property type="match status" value="1"/>
</dbReference>
<dbReference type="Proteomes" id="UP000301751">
    <property type="component" value="Unassembled WGS sequence"/>
</dbReference>
<keyword evidence="4" id="KW-1185">Reference proteome</keyword>
<dbReference type="GO" id="GO:0061928">
    <property type="term" value="F:glutathione specific gamma-glutamylcyclotransferase activity"/>
    <property type="evidence" value="ECO:0007669"/>
    <property type="project" value="UniProtKB-EC"/>
</dbReference>
<sequence length="242" mass="26711">MTPQAFIHLPALLGRLTPPDDSALRVTPAVLAEWDTRAHQQGRGPDWRLACEVREAARQAVLAPHPPGQDLWVYAYGSLMWDPGIRFAEVRQADLHGWQRRFSYRITGGRGSPECPALMLTLEQQPGCCTGLVFRIPAADVDAETTLLWRREMLRDGYCPALLPLSTPQGDVTALVFTANTAHPEYVGELPLHETAATVATACGPLGSNRHYLEQLASQLQALQIDDPYVQTLWQRVQALAG</sequence>
<organism evidence="3 4">
    <name type="scientific">Pseudaquabacterium pictum</name>
    <dbReference type="NCBI Taxonomy" id="2315236"/>
    <lineage>
        <taxon>Bacteria</taxon>
        <taxon>Pseudomonadati</taxon>
        <taxon>Pseudomonadota</taxon>
        <taxon>Betaproteobacteria</taxon>
        <taxon>Burkholderiales</taxon>
        <taxon>Sphaerotilaceae</taxon>
        <taxon>Pseudaquabacterium</taxon>
    </lineage>
</organism>